<feature type="transmembrane region" description="Helical" evidence="7">
    <location>
        <begin position="55"/>
        <end position="74"/>
    </location>
</feature>
<evidence type="ECO:0000256" key="6">
    <source>
        <dbReference type="ARBA" id="ARBA00023136"/>
    </source>
</evidence>
<gene>
    <name evidence="10" type="ORF">DV711_00170</name>
</gene>
<keyword evidence="4 7" id="KW-0812">Transmembrane</keyword>
<feature type="transmembrane region" description="Helical" evidence="7">
    <location>
        <begin position="205"/>
        <end position="226"/>
    </location>
</feature>
<feature type="transmembrane region" description="Helical" evidence="7">
    <location>
        <begin position="32"/>
        <end position="49"/>
    </location>
</feature>
<feature type="transmembrane region" description="Helical" evidence="7">
    <location>
        <begin position="270"/>
        <end position="295"/>
    </location>
</feature>
<dbReference type="OrthoDB" id="4962908at2"/>
<evidence type="ECO:0000256" key="3">
    <source>
        <dbReference type="ARBA" id="ARBA00022475"/>
    </source>
</evidence>
<keyword evidence="11" id="KW-1185">Reference proteome</keyword>
<dbReference type="Pfam" id="PF04039">
    <property type="entry name" value="MnhB"/>
    <property type="match status" value="1"/>
</dbReference>
<evidence type="ECO:0000313" key="11">
    <source>
        <dbReference type="Proteomes" id="UP000253769"/>
    </source>
</evidence>
<dbReference type="Pfam" id="PF13244">
    <property type="entry name" value="MbhD"/>
    <property type="match status" value="1"/>
</dbReference>
<sequence length="314" mass="33003">MMIWSVIDILICALVVALAMAALYAPALRQRVMFFIAFGLVVAITWARLHAPDLALAEAIIGAGLTGAMLLMSLDHTSDMPREPASYGLRIGSAAMGGVLILGLMMIVSSLYPIHDGAPTLAVSQRQVESGVSHPVTAVLLNFRAWDTLLELAVLLSAALGILNLGPARRSCGHAASLTDGLARVLVPLLILSAGYLLWKGAFAPGGAFQAGAVLASAAVVIHLTGWEKLPRVGLRSLRLLLLVGPTLFVAVGLLPLLNGQAFLQYPVELAGLLILLIESAAMVSIAGMLTLVYLGGHPHANWPIELVNPKEPM</sequence>
<evidence type="ECO:0000256" key="5">
    <source>
        <dbReference type="ARBA" id="ARBA00022989"/>
    </source>
</evidence>
<dbReference type="EMBL" id="QQOH01000001">
    <property type="protein sequence ID" value="RDE24060.1"/>
    <property type="molecule type" value="Genomic_DNA"/>
</dbReference>
<dbReference type="RefSeq" id="WP_114693641.1">
    <property type="nucleotide sequence ID" value="NZ_QQOH01000001.1"/>
</dbReference>
<dbReference type="InterPro" id="IPR025383">
    <property type="entry name" value="MrpA_C/MbhD"/>
</dbReference>
<evidence type="ECO:0000259" key="9">
    <source>
        <dbReference type="Pfam" id="PF13244"/>
    </source>
</evidence>
<accession>A0A369WPQ6</accession>
<feature type="domain" description="MrpA C-terminal/MbhD" evidence="9">
    <location>
        <begin position="13"/>
        <end position="77"/>
    </location>
</feature>
<evidence type="ECO:0000256" key="7">
    <source>
        <dbReference type="SAM" id="Phobius"/>
    </source>
</evidence>
<feature type="transmembrane region" description="Helical" evidence="7">
    <location>
        <begin position="149"/>
        <end position="169"/>
    </location>
</feature>
<organism evidence="10 11">
    <name type="scientific">Motiliproteus coralliicola</name>
    <dbReference type="NCBI Taxonomy" id="2283196"/>
    <lineage>
        <taxon>Bacteria</taxon>
        <taxon>Pseudomonadati</taxon>
        <taxon>Pseudomonadota</taxon>
        <taxon>Gammaproteobacteria</taxon>
        <taxon>Oceanospirillales</taxon>
        <taxon>Oceanospirillaceae</taxon>
        <taxon>Motiliproteus</taxon>
    </lineage>
</organism>
<keyword evidence="5 7" id="KW-1133">Transmembrane helix</keyword>
<evidence type="ECO:0000256" key="4">
    <source>
        <dbReference type="ARBA" id="ARBA00022692"/>
    </source>
</evidence>
<dbReference type="InterPro" id="IPR007182">
    <property type="entry name" value="MnhB"/>
</dbReference>
<dbReference type="GO" id="GO:0005886">
    <property type="term" value="C:plasma membrane"/>
    <property type="evidence" value="ECO:0007669"/>
    <property type="project" value="UniProtKB-SubCell"/>
</dbReference>
<feature type="transmembrane region" description="Helical" evidence="7">
    <location>
        <begin position="94"/>
        <end position="114"/>
    </location>
</feature>
<name>A0A369WPQ6_9GAMM</name>
<evidence type="ECO:0000256" key="1">
    <source>
        <dbReference type="ARBA" id="ARBA00004651"/>
    </source>
</evidence>
<comment type="subcellular location">
    <subcellularLocation>
        <location evidence="1">Cell membrane</location>
        <topology evidence="1">Multi-pass membrane protein</topology>
    </subcellularLocation>
</comment>
<dbReference type="Proteomes" id="UP000253769">
    <property type="component" value="Unassembled WGS sequence"/>
</dbReference>
<evidence type="ECO:0000313" key="10">
    <source>
        <dbReference type="EMBL" id="RDE24060.1"/>
    </source>
</evidence>
<feature type="domain" description="Na+/H+ antiporter MnhB subunit-related protein" evidence="8">
    <location>
        <begin position="182"/>
        <end position="292"/>
    </location>
</feature>
<comment type="similarity">
    <text evidence="2">Belongs to the CPA3 antiporters (TC 2.A.63) subunit B family.</text>
</comment>
<comment type="caution">
    <text evidence="10">The sequence shown here is derived from an EMBL/GenBank/DDBJ whole genome shotgun (WGS) entry which is preliminary data.</text>
</comment>
<protein>
    <submittedName>
        <fullName evidence="10">DUF4040 domain-containing protein</fullName>
    </submittedName>
</protein>
<keyword evidence="6 7" id="KW-0472">Membrane</keyword>
<reference evidence="10 11" key="1">
    <citation type="submission" date="2018-07" db="EMBL/GenBank/DDBJ databases">
        <title>Motiliproteus coralliicola sp. nov., a bacterium isolated from Coral.</title>
        <authorList>
            <person name="Wang G."/>
        </authorList>
    </citation>
    <scope>NUCLEOTIDE SEQUENCE [LARGE SCALE GENOMIC DNA]</scope>
    <source>
        <strain evidence="10 11">C34</strain>
    </source>
</reference>
<evidence type="ECO:0000256" key="2">
    <source>
        <dbReference type="ARBA" id="ARBA00009425"/>
    </source>
</evidence>
<dbReference type="AlphaFoldDB" id="A0A369WPQ6"/>
<feature type="transmembrane region" description="Helical" evidence="7">
    <location>
        <begin position="181"/>
        <end position="199"/>
    </location>
</feature>
<keyword evidence="3" id="KW-1003">Cell membrane</keyword>
<dbReference type="InterPro" id="IPR050622">
    <property type="entry name" value="CPA3_antiporter_subunitB"/>
</dbReference>
<feature type="transmembrane region" description="Helical" evidence="7">
    <location>
        <begin position="238"/>
        <end position="258"/>
    </location>
</feature>
<feature type="transmembrane region" description="Helical" evidence="7">
    <location>
        <begin position="6"/>
        <end position="25"/>
    </location>
</feature>
<dbReference type="PANTHER" id="PTHR33932">
    <property type="entry name" value="NA(+)/H(+) ANTIPORTER SUBUNIT B"/>
    <property type="match status" value="1"/>
</dbReference>
<proteinExistence type="inferred from homology"/>
<dbReference type="PANTHER" id="PTHR33932:SF4">
    <property type="entry name" value="NA(+)_H(+) ANTIPORTER SUBUNIT B"/>
    <property type="match status" value="1"/>
</dbReference>
<evidence type="ECO:0000259" key="8">
    <source>
        <dbReference type="Pfam" id="PF04039"/>
    </source>
</evidence>